<feature type="transmembrane region" description="Helical" evidence="8">
    <location>
        <begin position="143"/>
        <end position="165"/>
    </location>
</feature>
<dbReference type="AlphaFoldDB" id="A0A017H6W1"/>
<feature type="transmembrane region" description="Helical" evidence="8">
    <location>
        <begin position="185"/>
        <end position="208"/>
    </location>
</feature>
<proteinExistence type="inferred from homology"/>
<comment type="caution">
    <text evidence="9">The sequence shown here is derived from an EMBL/GenBank/DDBJ whole genome shotgun (WGS) entry which is preliminary data.</text>
</comment>
<dbReference type="SUPFAM" id="SSF161098">
    <property type="entry name" value="MetI-like"/>
    <property type="match status" value="1"/>
</dbReference>
<evidence type="ECO:0000256" key="4">
    <source>
        <dbReference type="ARBA" id="ARBA00022475"/>
    </source>
</evidence>
<dbReference type="PANTHER" id="PTHR30450:SF1">
    <property type="entry name" value="D-METHIONINE TRANSPORT SYSTEM PERMEASE PROTEIN METI-RELATED"/>
    <property type="match status" value="1"/>
</dbReference>
<evidence type="ECO:0000256" key="5">
    <source>
        <dbReference type="ARBA" id="ARBA00022692"/>
    </source>
</evidence>
<evidence type="ECO:0000256" key="1">
    <source>
        <dbReference type="ARBA" id="ARBA00004651"/>
    </source>
</evidence>
<dbReference type="PROSITE" id="PS50928">
    <property type="entry name" value="ABC_TM1"/>
    <property type="match status" value="1"/>
</dbReference>
<dbReference type="InterPro" id="IPR000515">
    <property type="entry name" value="MetI-like"/>
</dbReference>
<accession>A0A017H6W1</accession>
<reference evidence="9 10" key="1">
    <citation type="submission" date="2013-08" db="EMBL/GenBank/DDBJ databases">
        <title>An opportunistic ruminal bacterium that causes liver abscesses in cattle.</title>
        <authorList>
            <person name="Benahmed F.H."/>
            <person name="Rasmussen M."/>
            <person name="Harbottle H."/>
            <person name="Soppet D."/>
            <person name="Nagaraja T.G."/>
            <person name="Davidson M."/>
        </authorList>
    </citation>
    <scope>NUCLEOTIDE SEQUENCE [LARGE SCALE GENOMIC DNA]</scope>
    <source>
        <strain evidence="9 10">B35</strain>
    </source>
</reference>
<evidence type="ECO:0000256" key="2">
    <source>
        <dbReference type="ARBA" id="ARBA00007069"/>
    </source>
</evidence>
<dbReference type="FunFam" id="1.10.3720.10:FF:000002">
    <property type="entry name" value="D-methionine ABC transporter permease MetI"/>
    <property type="match status" value="1"/>
</dbReference>
<keyword evidence="3 8" id="KW-0813">Transport</keyword>
<dbReference type="OrthoDB" id="9793490at2"/>
<keyword evidence="4" id="KW-1003">Cell membrane</keyword>
<evidence type="ECO:0000256" key="6">
    <source>
        <dbReference type="ARBA" id="ARBA00022989"/>
    </source>
</evidence>
<evidence type="ECO:0000313" key="10">
    <source>
        <dbReference type="Proteomes" id="UP000031184"/>
    </source>
</evidence>
<keyword evidence="5 8" id="KW-0812">Transmembrane</keyword>
<dbReference type="Pfam" id="PF00528">
    <property type="entry name" value="BPD_transp_1"/>
    <property type="match status" value="1"/>
</dbReference>
<keyword evidence="6 8" id="KW-1133">Transmembrane helix</keyword>
<dbReference type="GO" id="GO:0048473">
    <property type="term" value="P:D-methionine transmembrane transport"/>
    <property type="evidence" value="ECO:0007669"/>
    <property type="project" value="TreeGrafter"/>
</dbReference>
<dbReference type="EMBL" id="AUZI01000027">
    <property type="protein sequence ID" value="KID48272.1"/>
    <property type="molecule type" value="Genomic_DNA"/>
</dbReference>
<keyword evidence="7 8" id="KW-0472">Membrane</keyword>
<dbReference type="PANTHER" id="PTHR30450">
    <property type="entry name" value="ABC TRANSPORTER PERMEASE"/>
    <property type="match status" value="1"/>
</dbReference>
<dbReference type="InterPro" id="IPR051322">
    <property type="entry name" value="AA_ABC_Transporter_Permease"/>
</dbReference>
<evidence type="ECO:0000256" key="7">
    <source>
        <dbReference type="ARBA" id="ARBA00023136"/>
    </source>
</evidence>
<organism evidence="9 10">
    <name type="scientific">Fusobacterium necrophorum subsp. funduliforme B35</name>
    <dbReference type="NCBI Taxonomy" id="1226633"/>
    <lineage>
        <taxon>Bacteria</taxon>
        <taxon>Fusobacteriati</taxon>
        <taxon>Fusobacteriota</taxon>
        <taxon>Fusobacteriia</taxon>
        <taxon>Fusobacteriales</taxon>
        <taxon>Fusobacteriaceae</taxon>
        <taxon>Fusobacterium</taxon>
    </lineage>
</organism>
<evidence type="ECO:0000313" key="9">
    <source>
        <dbReference type="EMBL" id="KID48272.1"/>
    </source>
</evidence>
<sequence length="218" mass="23762">MVFNMLWTSTLETLYMVFFSTVFALILGFPFGILLVITKENGLWTHPKCHQILETVINVLRSFPFIILMIVLFPLSRVITGTTIGSTAAIVPLAIGTAPFVARMIESSLSEVDSGLIEASESMGASNWTIISRVMIPEAASSLINGITITIISLIGYSSMAGAIGAGGLGDLAIRYGYQRFQVDIMCYAIIILLLIVQLTQGIGNFLIHWRKKKLGQS</sequence>
<evidence type="ECO:0000256" key="8">
    <source>
        <dbReference type="RuleBase" id="RU363032"/>
    </source>
</evidence>
<feature type="transmembrane region" description="Helical" evidence="8">
    <location>
        <begin position="14"/>
        <end position="37"/>
    </location>
</feature>
<gene>
    <name evidence="9" type="ORF">C095_11200</name>
</gene>
<dbReference type="Gene3D" id="1.10.3720.10">
    <property type="entry name" value="MetI-like"/>
    <property type="match status" value="1"/>
</dbReference>
<dbReference type="Proteomes" id="UP000031184">
    <property type="component" value="Unassembled WGS sequence"/>
</dbReference>
<dbReference type="PATRIC" id="fig|1226633.4.peg.2270"/>
<dbReference type="GO" id="GO:0005886">
    <property type="term" value="C:plasma membrane"/>
    <property type="evidence" value="ECO:0007669"/>
    <property type="project" value="UniProtKB-SubCell"/>
</dbReference>
<name>A0A017H6W1_9FUSO</name>
<dbReference type="CDD" id="cd06261">
    <property type="entry name" value="TM_PBP2"/>
    <property type="match status" value="1"/>
</dbReference>
<comment type="subcellular location">
    <subcellularLocation>
        <location evidence="1 8">Cell membrane</location>
        <topology evidence="1 8">Multi-pass membrane protein</topology>
    </subcellularLocation>
</comment>
<dbReference type="InterPro" id="IPR035906">
    <property type="entry name" value="MetI-like_sf"/>
</dbReference>
<comment type="similarity">
    <text evidence="2">Belongs to the binding-protein-dependent transport system permease family. CysTW subfamily.</text>
</comment>
<protein>
    <submittedName>
        <fullName evidence="9">Methionine ABC transporter permease</fullName>
    </submittedName>
</protein>
<evidence type="ECO:0000256" key="3">
    <source>
        <dbReference type="ARBA" id="ARBA00022448"/>
    </source>
</evidence>
<dbReference type="NCBIfam" id="NF008049">
    <property type="entry name" value="PRK10782.1"/>
    <property type="match status" value="1"/>
</dbReference>
<feature type="transmembrane region" description="Helical" evidence="8">
    <location>
        <begin position="58"/>
        <end position="76"/>
    </location>
</feature>
<dbReference type="RefSeq" id="WP_039122544.1">
    <property type="nucleotide sequence ID" value="NZ_AOJP01000005.1"/>
</dbReference>
<feature type="transmembrane region" description="Helical" evidence="8">
    <location>
        <begin position="82"/>
        <end position="102"/>
    </location>
</feature>